<dbReference type="OrthoDB" id="435754at2759"/>
<keyword evidence="3" id="KW-0732">Signal</keyword>
<evidence type="ECO:0000256" key="3">
    <source>
        <dbReference type="SAM" id="SignalP"/>
    </source>
</evidence>
<dbReference type="SUPFAM" id="SSF55895">
    <property type="entry name" value="Ribonuclease Rh-like"/>
    <property type="match status" value="1"/>
</dbReference>
<dbReference type="Gene3D" id="3.90.730.10">
    <property type="entry name" value="Ribonuclease T2-like"/>
    <property type="match status" value="1"/>
</dbReference>
<dbReference type="GO" id="GO:0006401">
    <property type="term" value="P:RNA catabolic process"/>
    <property type="evidence" value="ECO:0007669"/>
    <property type="project" value="TreeGrafter"/>
</dbReference>
<dbReference type="AlphaFoldDB" id="A0A5N5SWV7"/>
<comment type="similarity">
    <text evidence="1 2">Belongs to the RNase T2 family.</text>
</comment>
<dbReference type="InterPro" id="IPR033130">
    <property type="entry name" value="RNase_T2_His_AS_2"/>
</dbReference>
<gene>
    <name evidence="4" type="primary">RNOY</name>
    <name evidence="4" type="ORF">Anas_02409</name>
</gene>
<dbReference type="InterPro" id="IPR036430">
    <property type="entry name" value="RNase_T2-like_sf"/>
</dbReference>
<proteinExistence type="inferred from homology"/>
<protein>
    <submittedName>
        <fullName evidence="4">Ribonuclease Oy</fullName>
    </submittedName>
</protein>
<evidence type="ECO:0000256" key="2">
    <source>
        <dbReference type="RuleBase" id="RU004328"/>
    </source>
</evidence>
<comment type="caution">
    <text evidence="4">The sequence shown here is derived from an EMBL/GenBank/DDBJ whole genome shotgun (WGS) entry which is preliminary data.</text>
</comment>
<organism evidence="4 5">
    <name type="scientific">Armadillidium nasatum</name>
    <dbReference type="NCBI Taxonomy" id="96803"/>
    <lineage>
        <taxon>Eukaryota</taxon>
        <taxon>Metazoa</taxon>
        <taxon>Ecdysozoa</taxon>
        <taxon>Arthropoda</taxon>
        <taxon>Crustacea</taxon>
        <taxon>Multicrustacea</taxon>
        <taxon>Malacostraca</taxon>
        <taxon>Eumalacostraca</taxon>
        <taxon>Peracarida</taxon>
        <taxon>Isopoda</taxon>
        <taxon>Oniscidea</taxon>
        <taxon>Crinocheta</taxon>
        <taxon>Armadillidiidae</taxon>
        <taxon>Armadillidium</taxon>
    </lineage>
</organism>
<evidence type="ECO:0000256" key="1">
    <source>
        <dbReference type="ARBA" id="ARBA00007469"/>
    </source>
</evidence>
<name>A0A5N5SWV7_9CRUS</name>
<dbReference type="GO" id="GO:0005576">
    <property type="term" value="C:extracellular region"/>
    <property type="evidence" value="ECO:0007669"/>
    <property type="project" value="TreeGrafter"/>
</dbReference>
<dbReference type="PANTHER" id="PTHR11240:SF22">
    <property type="entry name" value="RIBONUCLEASE T2"/>
    <property type="match status" value="1"/>
</dbReference>
<feature type="signal peptide" evidence="3">
    <location>
        <begin position="1"/>
        <end position="23"/>
    </location>
</feature>
<dbReference type="PANTHER" id="PTHR11240">
    <property type="entry name" value="RIBONUCLEASE T2"/>
    <property type="match status" value="1"/>
</dbReference>
<keyword evidence="5" id="KW-1185">Reference proteome</keyword>
<dbReference type="PROSITE" id="PS00531">
    <property type="entry name" value="RNASE_T2_2"/>
    <property type="match status" value="1"/>
</dbReference>
<sequence>MLIKVQYGVLCSILVFGFITSFSDENPTIKWNALIFSQQWPITSCIDHLIKNPDGKIGPNFCNSSWHFQENEIKSIEPSLLKFWPNIFGERSMTSLWKHEWEKHGTCAAEIKKLDSEINYFSKGLELVVIYDYVSVLAISKIFPSDDNPYLFEDIYSALKNFLKKVPIVDCTYNPHLQRHELSQIKVCFDRSLRLIDCDDLEAFQNDLELLKNHGNCPKDKVFYPSSVKMRNVTYKYSNKLAIRHTSTWVEQNVPSWLSKLLQAFKGLSLINIY</sequence>
<reference evidence="4 5" key="1">
    <citation type="journal article" date="2019" name="PLoS Biol.">
        <title>Sex chromosomes control vertical transmission of feminizing Wolbachia symbionts in an isopod.</title>
        <authorList>
            <person name="Becking T."/>
            <person name="Chebbi M.A."/>
            <person name="Giraud I."/>
            <person name="Moumen B."/>
            <person name="Laverre T."/>
            <person name="Caubet Y."/>
            <person name="Peccoud J."/>
            <person name="Gilbert C."/>
            <person name="Cordaux R."/>
        </authorList>
    </citation>
    <scope>NUCLEOTIDE SEQUENCE [LARGE SCALE GENOMIC DNA]</scope>
    <source>
        <strain evidence="4">ANa2</strain>
        <tissue evidence="4">Whole body excluding digestive tract and cuticle</tissue>
    </source>
</reference>
<dbReference type="Proteomes" id="UP000326759">
    <property type="component" value="Unassembled WGS sequence"/>
</dbReference>
<feature type="chain" id="PRO_5024289442" evidence="3">
    <location>
        <begin position="24"/>
        <end position="274"/>
    </location>
</feature>
<evidence type="ECO:0000313" key="4">
    <source>
        <dbReference type="EMBL" id="KAB7498388.1"/>
    </source>
</evidence>
<dbReference type="GO" id="GO:0003723">
    <property type="term" value="F:RNA binding"/>
    <property type="evidence" value="ECO:0007669"/>
    <property type="project" value="InterPro"/>
</dbReference>
<dbReference type="GO" id="GO:0033897">
    <property type="term" value="F:ribonuclease T2 activity"/>
    <property type="evidence" value="ECO:0007669"/>
    <property type="project" value="InterPro"/>
</dbReference>
<dbReference type="Pfam" id="PF00445">
    <property type="entry name" value="Ribonuclease_T2"/>
    <property type="match status" value="1"/>
</dbReference>
<dbReference type="InterPro" id="IPR001568">
    <property type="entry name" value="RNase_T2-like"/>
</dbReference>
<dbReference type="EMBL" id="SEYY01019324">
    <property type="protein sequence ID" value="KAB7498388.1"/>
    <property type="molecule type" value="Genomic_DNA"/>
</dbReference>
<accession>A0A5N5SWV7</accession>
<evidence type="ECO:0000313" key="5">
    <source>
        <dbReference type="Proteomes" id="UP000326759"/>
    </source>
</evidence>